<dbReference type="RefSeq" id="WP_345453785.1">
    <property type="nucleotide sequence ID" value="NZ_BAABKG010000001.1"/>
</dbReference>
<dbReference type="InterPro" id="IPR000835">
    <property type="entry name" value="HTH_MarR-typ"/>
</dbReference>
<dbReference type="PRINTS" id="PR00598">
    <property type="entry name" value="HTHMARR"/>
</dbReference>
<evidence type="ECO:0000313" key="2">
    <source>
        <dbReference type="EMBL" id="GAA5141441.1"/>
    </source>
</evidence>
<dbReference type="PANTHER" id="PTHR33164">
    <property type="entry name" value="TRANSCRIPTIONAL REGULATOR, MARR FAMILY"/>
    <property type="match status" value="1"/>
</dbReference>
<feature type="domain" description="HTH marR-type" evidence="1">
    <location>
        <begin position="33"/>
        <end position="171"/>
    </location>
</feature>
<dbReference type="SMART" id="SM00347">
    <property type="entry name" value="HTH_MARR"/>
    <property type="match status" value="1"/>
</dbReference>
<proteinExistence type="predicted"/>
<dbReference type="SUPFAM" id="SSF46785">
    <property type="entry name" value="Winged helix' DNA-binding domain"/>
    <property type="match status" value="1"/>
</dbReference>
<sequence length="172" mass="18715">MTQRAPGDDGDLDHVGRILAQWRHERPDLDPSPMGVIGRLHRLAGVLDAELRPVFAEAGLGDGDFDVLATLRRAGEPYELTPGELAATTMVTSGAVTKRVDRLLSGGYVERRVCGDDARSRRIRLTPSGLTLIDDLVGRHLANEHRLLAGLAPADRAELARLLELWGRTLDG</sequence>
<gene>
    <name evidence="2" type="ORF">GCM10023340_03180</name>
</gene>
<protein>
    <submittedName>
        <fullName evidence="2">MarR family transcriptional regulator</fullName>
    </submittedName>
</protein>
<dbReference type="Pfam" id="PF12802">
    <property type="entry name" value="MarR_2"/>
    <property type="match status" value="1"/>
</dbReference>
<dbReference type="PROSITE" id="PS50995">
    <property type="entry name" value="HTH_MARR_2"/>
    <property type="match status" value="1"/>
</dbReference>
<reference evidence="3" key="1">
    <citation type="journal article" date="2019" name="Int. J. Syst. Evol. Microbiol.">
        <title>The Global Catalogue of Microorganisms (GCM) 10K type strain sequencing project: providing services to taxonomists for standard genome sequencing and annotation.</title>
        <authorList>
            <consortium name="The Broad Institute Genomics Platform"/>
            <consortium name="The Broad Institute Genome Sequencing Center for Infectious Disease"/>
            <person name="Wu L."/>
            <person name="Ma J."/>
        </authorList>
    </citation>
    <scope>NUCLEOTIDE SEQUENCE [LARGE SCALE GENOMIC DNA]</scope>
    <source>
        <strain evidence="3">JCM 18459</strain>
    </source>
</reference>
<comment type="caution">
    <text evidence="2">The sequence shown here is derived from an EMBL/GenBank/DDBJ whole genome shotgun (WGS) entry which is preliminary data.</text>
</comment>
<evidence type="ECO:0000313" key="3">
    <source>
        <dbReference type="Proteomes" id="UP001500221"/>
    </source>
</evidence>
<dbReference type="InterPro" id="IPR039422">
    <property type="entry name" value="MarR/SlyA-like"/>
</dbReference>
<dbReference type="PANTHER" id="PTHR33164:SF104">
    <property type="entry name" value="TRANSCRIPTIONAL REGULATORY PROTEIN"/>
    <property type="match status" value="1"/>
</dbReference>
<organism evidence="2 3">
    <name type="scientific">Nocardioides marinquilinus</name>
    <dbReference type="NCBI Taxonomy" id="1210400"/>
    <lineage>
        <taxon>Bacteria</taxon>
        <taxon>Bacillati</taxon>
        <taxon>Actinomycetota</taxon>
        <taxon>Actinomycetes</taxon>
        <taxon>Propionibacteriales</taxon>
        <taxon>Nocardioidaceae</taxon>
        <taxon>Nocardioides</taxon>
    </lineage>
</organism>
<keyword evidence="3" id="KW-1185">Reference proteome</keyword>
<name>A0ABP9P7Z9_9ACTN</name>
<dbReference type="EMBL" id="BAABKG010000001">
    <property type="protein sequence ID" value="GAA5141441.1"/>
    <property type="molecule type" value="Genomic_DNA"/>
</dbReference>
<dbReference type="InterPro" id="IPR036390">
    <property type="entry name" value="WH_DNA-bd_sf"/>
</dbReference>
<dbReference type="InterPro" id="IPR036388">
    <property type="entry name" value="WH-like_DNA-bd_sf"/>
</dbReference>
<accession>A0ABP9P7Z9</accession>
<dbReference type="Gene3D" id="1.10.10.10">
    <property type="entry name" value="Winged helix-like DNA-binding domain superfamily/Winged helix DNA-binding domain"/>
    <property type="match status" value="1"/>
</dbReference>
<evidence type="ECO:0000259" key="1">
    <source>
        <dbReference type="PROSITE" id="PS50995"/>
    </source>
</evidence>
<dbReference type="Proteomes" id="UP001500221">
    <property type="component" value="Unassembled WGS sequence"/>
</dbReference>